<feature type="domain" description="Helix-turn-helix" evidence="1">
    <location>
        <begin position="14"/>
        <end position="62"/>
    </location>
</feature>
<dbReference type="Gene3D" id="1.10.10.10">
    <property type="entry name" value="Winged helix-like DNA-binding domain superfamily/Winged helix DNA-binding domain"/>
    <property type="match status" value="1"/>
</dbReference>
<organism evidence="3">
    <name type="scientific">Granulicella tundricola (strain ATCC BAA-1859 / DSM 23138 / MP5ACTX9)</name>
    <dbReference type="NCBI Taxonomy" id="1198114"/>
    <lineage>
        <taxon>Bacteria</taxon>
        <taxon>Pseudomonadati</taxon>
        <taxon>Acidobacteriota</taxon>
        <taxon>Terriglobia</taxon>
        <taxon>Terriglobales</taxon>
        <taxon>Acidobacteriaceae</taxon>
        <taxon>Granulicella</taxon>
    </lineage>
</organism>
<dbReference type="AlphaFoldDB" id="E8X4X9"/>
<dbReference type="STRING" id="1198114.AciX9_0080"/>
<reference evidence="3" key="1">
    <citation type="submission" date="2011-01" db="EMBL/GenBank/DDBJ databases">
        <title>Complete sequence of chromosome of Acidobacterium sp. MP5ACTX9.</title>
        <authorList>
            <consortium name="US DOE Joint Genome Institute"/>
            <person name="Lucas S."/>
            <person name="Copeland A."/>
            <person name="Lapidus A."/>
            <person name="Cheng J.-F."/>
            <person name="Goodwin L."/>
            <person name="Pitluck S."/>
            <person name="Teshima H."/>
            <person name="Detter J.C."/>
            <person name="Han C."/>
            <person name="Tapia R."/>
            <person name="Land M."/>
            <person name="Hauser L."/>
            <person name="Kyrpides N."/>
            <person name="Ivanova N."/>
            <person name="Ovchinnikova G."/>
            <person name="Pagani I."/>
            <person name="Rawat S.R."/>
            <person name="Mannisto M."/>
            <person name="Haggblom M.M."/>
            <person name="Woyke T."/>
        </authorList>
    </citation>
    <scope>NUCLEOTIDE SEQUENCE [LARGE SCALE GENOMIC DNA]</scope>
    <source>
        <strain evidence="3">MP5ACTX9</strain>
    </source>
</reference>
<dbReference type="Pfam" id="PF12728">
    <property type="entry name" value="HTH_17"/>
    <property type="match status" value="1"/>
</dbReference>
<dbReference type="SUPFAM" id="SSF46955">
    <property type="entry name" value="Putative DNA-binding domain"/>
    <property type="match status" value="1"/>
</dbReference>
<dbReference type="PaxDb" id="1198114-AciX9_0080"/>
<dbReference type="OrthoDB" id="123272at2"/>
<sequence>MDLIEQLRQRNTFLSTLETMDLLDMSRGTLCEWVRAGRISAVRKGNAYLFDPRRLADWLAERTTNMGRRKA</sequence>
<proteinExistence type="predicted"/>
<dbReference type="Proteomes" id="UP000000343">
    <property type="component" value="Chromosome"/>
</dbReference>
<evidence type="ECO:0000259" key="1">
    <source>
        <dbReference type="Pfam" id="PF12728"/>
    </source>
</evidence>
<dbReference type="InterPro" id="IPR036388">
    <property type="entry name" value="WH-like_DNA-bd_sf"/>
</dbReference>
<protein>
    <recommendedName>
        <fullName evidence="1">Helix-turn-helix domain-containing protein</fullName>
    </recommendedName>
</protein>
<dbReference type="HOGENOM" id="CLU_2734372_0_0_0"/>
<accession>E8X4X9</accession>
<dbReference type="InterPro" id="IPR041657">
    <property type="entry name" value="HTH_17"/>
</dbReference>
<keyword evidence="3" id="KW-1185">Reference proteome</keyword>
<gene>
    <name evidence="2" type="ordered locus">AciX9_0080</name>
</gene>
<dbReference type="KEGG" id="acm:AciX9_0080"/>
<dbReference type="InterPro" id="IPR009061">
    <property type="entry name" value="DNA-bd_dom_put_sf"/>
</dbReference>
<name>E8X4X9_GRATM</name>
<dbReference type="EMBL" id="CP002480">
    <property type="protein sequence ID" value="ADW67171.1"/>
    <property type="molecule type" value="Genomic_DNA"/>
</dbReference>
<evidence type="ECO:0000313" key="2">
    <source>
        <dbReference type="EMBL" id="ADW67171.1"/>
    </source>
</evidence>
<dbReference type="RefSeq" id="WP_013578500.1">
    <property type="nucleotide sequence ID" value="NC_015064.1"/>
</dbReference>
<evidence type="ECO:0000313" key="3">
    <source>
        <dbReference type="Proteomes" id="UP000000343"/>
    </source>
</evidence>